<sequence>MAPPVVNTIPCFDLDTPYRGFLGNGTTIANNGWMHAEPGTATKEVLGPLTFGLLGMILLPGGAFLLAQLFIPFIRRMASFFLWKYPAIFVTDMLGKWSQSAGDKEFLVEELPALLRFSRSRRATGDRGAKLRACEKQYLLLPELSMIFLKKEWKSFSPEKSPETFSTGRLFPFPGGTTGGKTCMKEVENRDGNNGGIMFQVSRLLVTAPGCRQLERRWKDNPESTLCRTIMGDVASPKLAFGLKSCLTPMGVAG</sequence>
<gene>
    <name evidence="2" type="ORF">DFH07DRAFT_771428</name>
</gene>
<feature type="transmembrane region" description="Helical" evidence="1">
    <location>
        <begin position="51"/>
        <end position="74"/>
    </location>
</feature>
<keyword evidence="1" id="KW-0812">Transmembrane</keyword>
<comment type="caution">
    <text evidence="2">The sequence shown here is derived from an EMBL/GenBank/DDBJ whole genome shotgun (WGS) entry which is preliminary data.</text>
</comment>
<dbReference type="AlphaFoldDB" id="A0AAD7NI02"/>
<keyword evidence="1" id="KW-0472">Membrane</keyword>
<evidence type="ECO:0000313" key="3">
    <source>
        <dbReference type="Proteomes" id="UP001215280"/>
    </source>
</evidence>
<organism evidence="2 3">
    <name type="scientific">Mycena maculata</name>
    <dbReference type="NCBI Taxonomy" id="230809"/>
    <lineage>
        <taxon>Eukaryota</taxon>
        <taxon>Fungi</taxon>
        <taxon>Dikarya</taxon>
        <taxon>Basidiomycota</taxon>
        <taxon>Agaricomycotina</taxon>
        <taxon>Agaricomycetes</taxon>
        <taxon>Agaricomycetidae</taxon>
        <taxon>Agaricales</taxon>
        <taxon>Marasmiineae</taxon>
        <taxon>Mycenaceae</taxon>
        <taxon>Mycena</taxon>
    </lineage>
</organism>
<evidence type="ECO:0000256" key="1">
    <source>
        <dbReference type="SAM" id="Phobius"/>
    </source>
</evidence>
<keyword evidence="3" id="KW-1185">Reference proteome</keyword>
<keyword evidence="1" id="KW-1133">Transmembrane helix</keyword>
<name>A0AAD7NI02_9AGAR</name>
<accession>A0AAD7NI02</accession>
<reference evidence="2" key="1">
    <citation type="submission" date="2023-03" db="EMBL/GenBank/DDBJ databases">
        <title>Massive genome expansion in bonnet fungi (Mycena s.s.) driven by repeated elements and novel gene families across ecological guilds.</title>
        <authorList>
            <consortium name="Lawrence Berkeley National Laboratory"/>
            <person name="Harder C.B."/>
            <person name="Miyauchi S."/>
            <person name="Viragh M."/>
            <person name="Kuo A."/>
            <person name="Thoen E."/>
            <person name="Andreopoulos B."/>
            <person name="Lu D."/>
            <person name="Skrede I."/>
            <person name="Drula E."/>
            <person name="Henrissat B."/>
            <person name="Morin E."/>
            <person name="Kohler A."/>
            <person name="Barry K."/>
            <person name="LaButti K."/>
            <person name="Morin E."/>
            <person name="Salamov A."/>
            <person name="Lipzen A."/>
            <person name="Mereny Z."/>
            <person name="Hegedus B."/>
            <person name="Baldrian P."/>
            <person name="Stursova M."/>
            <person name="Weitz H."/>
            <person name="Taylor A."/>
            <person name="Grigoriev I.V."/>
            <person name="Nagy L.G."/>
            <person name="Martin F."/>
            <person name="Kauserud H."/>
        </authorList>
    </citation>
    <scope>NUCLEOTIDE SEQUENCE</scope>
    <source>
        <strain evidence="2">CBHHK188m</strain>
    </source>
</reference>
<proteinExistence type="predicted"/>
<dbReference type="EMBL" id="JARJLG010000045">
    <property type="protein sequence ID" value="KAJ7761566.1"/>
    <property type="molecule type" value="Genomic_DNA"/>
</dbReference>
<protein>
    <submittedName>
        <fullName evidence="2">Uncharacterized protein</fullName>
    </submittedName>
</protein>
<evidence type="ECO:0000313" key="2">
    <source>
        <dbReference type="EMBL" id="KAJ7761566.1"/>
    </source>
</evidence>
<dbReference type="Proteomes" id="UP001215280">
    <property type="component" value="Unassembled WGS sequence"/>
</dbReference>